<comment type="caution">
    <text evidence="1">The sequence shown here is derived from an EMBL/GenBank/DDBJ whole genome shotgun (WGS) entry which is preliminary data.</text>
</comment>
<dbReference type="RefSeq" id="WP_307326728.1">
    <property type="nucleotide sequence ID" value="NZ_JAUSUG010000012.1"/>
</dbReference>
<reference evidence="1 2" key="1">
    <citation type="submission" date="2023-07" db="EMBL/GenBank/DDBJ databases">
        <title>Genomic Encyclopedia of Type Strains, Phase IV (KMG-IV): sequencing the most valuable type-strain genomes for metagenomic binning, comparative biology and taxonomic classification.</title>
        <authorList>
            <person name="Goeker M."/>
        </authorList>
    </citation>
    <scope>NUCLEOTIDE SEQUENCE [LARGE SCALE GENOMIC DNA]</scope>
    <source>
        <strain evidence="1 2">DSM 9768</strain>
    </source>
</reference>
<name>A0ABT9ZY69_9BACI</name>
<organism evidence="1 2">
    <name type="scientific">Evansella vedderi</name>
    <dbReference type="NCBI Taxonomy" id="38282"/>
    <lineage>
        <taxon>Bacteria</taxon>
        <taxon>Bacillati</taxon>
        <taxon>Bacillota</taxon>
        <taxon>Bacilli</taxon>
        <taxon>Bacillales</taxon>
        <taxon>Bacillaceae</taxon>
        <taxon>Evansella</taxon>
    </lineage>
</organism>
<accession>A0ABT9ZY69</accession>
<evidence type="ECO:0000313" key="2">
    <source>
        <dbReference type="Proteomes" id="UP001230005"/>
    </source>
</evidence>
<dbReference type="EMBL" id="JAUSUG010000012">
    <property type="protein sequence ID" value="MDQ0255672.1"/>
    <property type="molecule type" value="Genomic_DNA"/>
</dbReference>
<keyword evidence="2" id="KW-1185">Reference proteome</keyword>
<protein>
    <submittedName>
        <fullName evidence="1">Uncharacterized protein</fullName>
    </submittedName>
</protein>
<proteinExistence type="predicted"/>
<sequence length="80" mass="9067">MESIQINPLTVECTLFFQENPYTFETLSGLGTRLGRKPEDLRPVLDELVTNTILEIMGTGDNAIYRYNQPKSVDMNGLMI</sequence>
<dbReference type="Proteomes" id="UP001230005">
    <property type="component" value="Unassembled WGS sequence"/>
</dbReference>
<evidence type="ECO:0000313" key="1">
    <source>
        <dbReference type="EMBL" id="MDQ0255672.1"/>
    </source>
</evidence>
<gene>
    <name evidence="1" type="ORF">J2S74_003054</name>
</gene>